<feature type="active site" evidence="1">
    <location>
        <position position="145"/>
    </location>
</feature>
<dbReference type="Pfam" id="PF00648">
    <property type="entry name" value="Peptidase_C2"/>
    <property type="match status" value="1"/>
</dbReference>
<keyword evidence="2" id="KW-0732">Signal</keyword>
<dbReference type="AlphaFoldDB" id="A0A225E7J3"/>
<feature type="active site" evidence="1">
    <location>
        <position position="308"/>
    </location>
</feature>
<feature type="chain" id="PRO_5012217559" description="Calpain catalytic domain-containing protein" evidence="2">
    <location>
        <begin position="24"/>
        <end position="380"/>
    </location>
</feature>
<gene>
    <name evidence="4" type="ORF">FRUB_01810</name>
</gene>
<dbReference type="EMBL" id="NIDE01000002">
    <property type="protein sequence ID" value="OWK45479.1"/>
    <property type="molecule type" value="Genomic_DNA"/>
</dbReference>
<keyword evidence="1" id="KW-0645">Protease</keyword>
<comment type="caution">
    <text evidence="4">The sequence shown here is derived from an EMBL/GenBank/DDBJ whole genome shotgun (WGS) entry which is preliminary data.</text>
</comment>
<dbReference type="SUPFAM" id="SSF54001">
    <property type="entry name" value="Cysteine proteinases"/>
    <property type="match status" value="1"/>
</dbReference>
<feature type="active site" evidence="1">
    <location>
        <position position="326"/>
    </location>
</feature>
<dbReference type="RefSeq" id="WP_161967267.1">
    <property type="nucleotide sequence ID" value="NZ_NIDE01000002.1"/>
</dbReference>
<dbReference type="GO" id="GO:0004198">
    <property type="term" value="F:calcium-dependent cysteine-type endopeptidase activity"/>
    <property type="evidence" value="ECO:0007669"/>
    <property type="project" value="InterPro"/>
</dbReference>
<accession>A0A225E7J3</accession>
<feature type="signal peptide" evidence="2">
    <location>
        <begin position="1"/>
        <end position="23"/>
    </location>
</feature>
<feature type="domain" description="Calpain catalytic" evidence="3">
    <location>
        <begin position="86"/>
        <end position="359"/>
    </location>
</feature>
<dbReference type="InterPro" id="IPR001300">
    <property type="entry name" value="Peptidase_C2_calpain_cat"/>
</dbReference>
<protein>
    <recommendedName>
        <fullName evidence="3">Calpain catalytic domain-containing protein</fullName>
    </recommendedName>
</protein>
<evidence type="ECO:0000313" key="5">
    <source>
        <dbReference type="Proteomes" id="UP000214646"/>
    </source>
</evidence>
<dbReference type="PROSITE" id="PS50203">
    <property type="entry name" value="CALPAIN_CAT"/>
    <property type="match status" value="1"/>
</dbReference>
<evidence type="ECO:0000313" key="4">
    <source>
        <dbReference type="EMBL" id="OWK45479.1"/>
    </source>
</evidence>
<evidence type="ECO:0000256" key="1">
    <source>
        <dbReference type="PROSITE-ProRule" id="PRU00239"/>
    </source>
</evidence>
<dbReference type="OrthoDB" id="266597at2"/>
<dbReference type="GO" id="GO:0006508">
    <property type="term" value="P:proteolysis"/>
    <property type="evidence" value="ECO:0007669"/>
    <property type="project" value="UniProtKB-KW"/>
</dbReference>
<keyword evidence="1" id="KW-0788">Thiol protease</keyword>
<sequence length="380" mass="41070">MTRATFHLGAVMVLLILASPARGADPEVTFASVVNSHYAKWTKDSPDGKLTAERVAALVNGTKVRGKEAMAVAAIHHYFTGKNAPKTVDEAFLLAPKSLDAESKEANFQGRFARYQNTLKNTPRTLFADGAPAREGIRQGGVNDCYLISMIGAFVTHHPERVRSMIEEEKDGAYLVNFPGSAPVKVPRLTDAQIVLLDNSAGSQGLWLKVMAEAHAIQRRKSHANPKVALDDLGGGGCPPIIALLTGQKENQIKHFSFHPNGKEKPHSETEIVRALRNIQEHKLVASTGTGGRPPGGAPPTPGIMDNHAYALLGYNAGKKLVTVWNPWGDDWEPKEAPGLQNGYSRKGGAFTLPLHEFLIVMGGFDVQAREPSTKPVSNK</sequence>
<organism evidence="4 5">
    <name type="scientific">Fimbriiglobus ruber</name>
    <dbReference type="NCBI Taxonomy" id="1908690"/>
    <lineage>
        <taxon>Bacteria</taxon>
        <taxon>Pseudomonadati</taxon>
        <taxon>Planctomycetota</taxon>
        <taxon>Planctomycetia</taxon>
        <taxon>Gemmatales</taxon>
        <taxon>Gemmataceae</taxon>
        <taxon>Fimbriiglobus</taxon>
    </lineage>
</organism>
<keyword evidence="1" id="KW-0378">Hydrolase</keyword>
<name>A0A225E7J3_9BACT</name>
<reference evidence="5" key="1">
    <citation type="submission" date="2017-06" db="EMBL/GenBank/DDBJ databases">
        <title>Genome analysis of Fimbriiglobus ruber SP5, the first member of the order Planctomycetales with confirmed chitinolytic capability.</title>
        <authorList>
            <person name="Ravin N.V."/>
            <person name="Rakitin A.L."/>
            <person name="Ivanova A.A."/>
            <person name="Beletsky A.V."/>
            <person name="Kulichevskaya I.S."/>
            <person name="Mardanov A.V."/>
            <person name="Dedysh S.N."/>
        </authorList>
    </citation>
    <scope>NUCLEOTIDE SEQUENCE [LARGE SCALE GENOMIC DNA]</scope>
    <source>
        <strain evidence="5">SP5</strain>
    </source>
</reference>
<dbReference type="InterPro" id="IPR038765">
    <property type="entry name" value="Papain-like_cys_pep_sf"/>
</dbReference>
<evidence type="ECO:0000259" key="3">
    <source>
        <dbReference type="PROSITE" id="PS50203"/>
    </source>
</evidence>
<proteinExistence type="predicted"/>
<evidence type="ECO:0000256" key="2">
    <source>
        <dbReference type="SAM" id="SignalP"/>
    </source>
</evidence>
<dbReference type="Proteomes" id="UP000214646">
    <property type="component" value="Unassembled WGS sequence"/>
</dbReference>
<keyword evidence="5" id="KW-1185">Reference proteome</keyword>